<dbReference type="GO" id="GO:0016747">
    <property type="term" value="F:acyltransferase activity, transferring groups other than amino-acyl groups"/>
    <property type="evidence" value="ECO:0007669"/>
    <property type="project" value="InterPro"/>
</dbReference>
<gene>
    <name evidence="2" type="ORF">FOE78_05570</name>
</gene>
<dbReference type="KEGG" id="mik:FOE78_05570"/>
<protein>
    <submittedName>
        <fullName evidence="2">GNAT family N-acetyltransferase</fullName>
    </submittedName>
</protein>
<dbReference type="RefSeq" id="WP_143985417.1">
    <property type="nucleotide sequence ID" value="NZ_CP041692.1"/>
</dbReference>
<dbReference type="EMBL" id="CP041692">
    <property type="protein sequence ID" value="QDP95445.1"/>
    <property type="molecule type" value="Genomic_DNA"/>
</dbReference>
<name>A0A516PW85_9ACTN</name>
<feature type="domain" description="N-acetyltransferase" evidence="1">
    <location>
        <begin position="1"/>
        <end position="90"/>
    </location>
</feature>
<evidence type="ECO:0000313" key="2">
    <source>
        <dbReference type="EMBL" id="QDP95445.1"/>
    </source>
</evidence>
<dbReference type="InterPro" id="IPR000182">
    <property type="entry name" value="GNAT_dom"/>
</dbReference>
<dbReference type="SUPFAM" id="SSF55729">
    <property type="entry name" value="Acyl-CoA N-acyltransferases (Nat)"/>
    <property type="match status" value="1"/>
</dbReference>
<dbReference type="Proteomes" id="UP000319263">
    <property type="component" value="Chromosome"/>
</dbReference>
<dbReference type="InterPro" id="IPR016181">
    <property type="entry name" value="Acyl_CoA_acyltransferase"/>
</dbReference>
<sequence>MPSLCALLVVDGVANVWSVATAPSARGRGAATAIMRAVCSEAPKHGAAYAALRTTDHLARPGGPYDAVGFRLLGHERIWELDDVDDLQVS</sequence>
<dbReference type="AlphaFoldDB" id="A0A516PW85"/>
<dbReference type="OrthoDB" id="9775595at2"/>
<reference evidence="2 3" key="1">
    <citation type="submission" date="2019-07" db="EMBL/GenBank/DDBJ databases">
        <title>Microlunatus dokdonensis sp. nov. isolated from the rhizospheric soil of the wild plant Elymus tsukushiensis.</title>
        <authorList>
            <person name="Ghim S.-Y."/>
            <person name="Hwang Y.-J."/>
            <person name="Son J.-S."/>
            <person name="Shin J.-H."/>
        </authorList>
    </citation>
    <scope>NUCLEOTIDE SEQUENCE [LARGE SCALE GENOMIC DNA]</scope>
    <source>
        <strain evidence="2 3">KUDC0627</strain>
    </source>
</reference>
<dbReference type="Gene3D" id="3.40.630.30">
    <property type="match status" value="1"/>
</dbReference>
<dbReference type="PROSITE" id="PS51186">
    <property type="entry name" value="GNAT"/>
    <property type="match status" value="1"/>
</dbReference>
<keyword evidence="2" id="KW-0808">Transferase</keyword>
<dbReference type="Pfam" id="PF00583">
    <property type="entry name" value="Acetyltransf_1"/>
    <property type="match status" value="1"/>
</dbReference>
<keyword evidence="3" id="KW-1185">Reference proteome</keyword>
<accession>A0A516PW85</accession>
<evidence type="ECO:0000259" key="1">
    <source>
        <dbReference type="PROSITE" id="PS51186"/>
    </source>
</evidence>
<organism evidence="2 3">
    <name type="scientific">Microlunatus elymi</name>
    <dbReference type="NCBI Taxonomy" id="2596828"/>
    <lineage>
        <taxon>Bacteria</taxon>
        <taxon>Bacillati</taxon>
        <taxon>Actinomycetota</taxon>
        <taxon>Actinomycetes</taxon>
        <taxon>Propionibacteriales</taxon>
        <taxon>Propionibacteriaceae</taxon>
        <taxon>Microlunatus</taxon>
    </lineage>
</organism>
<evidence type="ECO:0000313" key="3">
    <source>
        <dbReference type="Proteomes" id="UP000319263"/>
    </source>
</evidence>
<proteinExistence type="predicted"/>